<feature type="compositionally biased region" description="Low complexity" evidence="2">
    <location>
        <begin position="390"/>
        <end position="403"/>
    </location>
</feature>
<dbReference type="RefSeq" id="WP_269578821.1">
    <property type="nucleotide sequence ID" value="NZ_CP114588.1"/>
</dbReference>
<dbReference type="InterPro" id="IPR050356">
    <property type="entry name" value="SulA_CellDiv_inhibitor"/>
</dbReference>
<gene>
    <name evidence="3" type="ORF">N8M53_11110</name>
</gene>
<sequence>MSLWLYLHCPNLLLDSLYAPSSVQAVGLVSEQEGRLVQLSVAANTHGLNTGMGLGAAALICHQLAVYPYCAVKEQSALEQLATQLYPLVAEISLNPPKGLWLHVSPMLALYQGFTPLWQAVTQTLVESGIRYQAGVGQTPRAAELMAYGHAGKVSTDPEHLQAALQQLPLAAAPLPETVKTQFTRLGLSRLGELIALPTASLTRRFPRTVVDYLAEVRGAQPTPLRYFQPPLQFFQQRVLLFELSEQAHLLPIIEHLVSALCRFLEQRSACTPALTLGFSLRDGCEETLPVMAAHGEKDVERWMALVRLRLASWQVSQPVTAVSVTASQIDCHQPGQTDLFSAQQGEQNRDELVATLAARLGEEAVMRLAYVDHHRPETASQHVPHHHSATPTASAPTRPRPSLLLPQPTPLVGKVTLREGPERIVTGWWEGAPIQRDYFIAQNAQQQWLWVFRTPEQTWFLHGWFS</sequence>
<proteinExistence type="predicted"/>
<dbReference type="InterPro" id="IPR043502">
    <property type="entry name" value="DNA/RNA_pol_sf"/>
</dbReference>
<evidence type="ECO:0000256" key="2">
    <source>
        <dbReference type="SAM" id="MobiDB-lite"/>
    </source>
</evidence>
<dbReference type="Proteomes" id="UP001164748">
    <property type="component" value="Chromosome"/>
</dbReference>
<name>A0AA47KJY0_9GAMM</name>
<evidence type="ECO:0000313" key="3">
    <source>
        <dbReference type="EMBL" id="WBA08345.1"/>
    </source>
</evidence>
<evidence type="ECO:0000313" key="4">
    <source>
        <dbReference type="Proteomes" id="UP001164748"/>
    </source>
</evidence>
<keyword evidence="1" id="KW-0227">DNA damage</keyword>
<dbReference type="EMBL" id="CP114588">
    <property type="protein sequence ID" value="WBA08345.1"/>
    <property type="molecule type" value="Genomic_DNA"/>
</dbReference>
<evidence type="ECO:0000256" key="1">
    <source>
        <dbReference type="ARBA" id="ARBA00022763"/>
    </source>
</evidence>
<protein>
    <submittedName>
        <fullName evidence="3">DNA polymerase Y family protein</fullName>
    </submittedName>
</protein>
<dbReference type="CDD" id="cd03468">
    <property type="entry name" value="PolY_like"/>
    <property type="match status" value="1"/>
</dbReference>
<accession>A0AA47KJY0</accession>
<dbReference type="GO" id="GO:0006281">
    <property type="term" value="P:DNA repair"/>
    <property type="evidence" value="ECO:0007669"/>
    <property type="project" value="TreeGrafter"/>
</dbReference>
<organism evidence="3 4">
    <name type="scientific">Salinivibrio kushneri</name>
    <dbReference type="NCBI Taxonomy" id="1908198"/>
    <lineage>
        <taxon>Bacteria</taxon>
        <taxon>Pseudomonadati</taxon>
        <taxon>Pseudomonadota</taxon>
        <taxon>Gammaproteobacteria</taxon>
        <taxon>Vibrionales</taxon>
        <taxon>Vibrionaceae</taxon>
        <taxon>Salinivibrio</taxon>
    </lineage>
</organism>
<dbReference type="SUPFAM" id="SSF56672">
    <property type="entry name" value="DNA/RNA polymerases"/>
    <property type="match status" value="1"/>
</dbReference>
<dbReference type="PANTHER" id="PTHR35369">
    <property type="entry name" value="BLR3025 PROTEIN-RELATED"/>
    <property type="match status" value="1"/>
</dbReference>
<feature type="region of interest" description="Disordered" evidence="2">
    <location>
        <begin position="378"/>
        <end position="407"/>
    </location>
</feature>
<reference evidence="3" key="1">
    <citation type="submission" date="2022-09" db="EMBL/GenBank/DDBJ databases">
        <authorList>
            <person name="Li Z.-J."/>
        </authorList>
    </citation>
    <scope>NUCLEOTIDE SEQUENCE</scope>
    <source>
        <strain evidence="3">TGB11</strain>
    </source>
</reference>
<dbReference type="AlphaFoldDB" id="A0AA47KJY0"/>
<dbReference type="PANTHER" id="PTHR35369:SF2">
    <property type="entry name" value="BLR3025 PROTEIN"/>
    <property type="match status" value="1"/>
</dbReference>